<dbReference type="Proteomes" id="UP000474758">
    <property type="component" value="Unassembled WGS sequence"/>
</dbReference>
<gene>
    <name evidence="1" type="ORF">G5V65_11340</name>
</gene>
<evidence type="ECO:0000313" key="2">
    <source>
        <dbReference type="Proteomes" id="UP000474758"/>
    </source>
</evidence>
<protein>
    <submittedName>
        <fullName evidence="1">Uncharacterized protein</fullName>
    </submittedName>
</protein>
<keyword evidence="2" id="KW-1185">Reference proteome</keyword>
<organism evidence="1 2">
    <name type="scientific">Paragemmobacter kunshanensis</name>
    <dbReference type="NCBI Taxonomy" id="2583234"/>
    <lineage>
        <taxon>Bacteria</taxon>
        <taxon>Pseudomonadati</taxon>
        <taxon>Pseudomonadota</taxon>
        <taxon>Alphaproteobacteria</taxon>
        <taxon>Rhodobacterales</taxon>
        <taxon>Paracoccaceae</taxon>
        <taxon>Paragemmobacter</taxon>
    </lineage>
</organism>
<proteinExistence type="predicted"/>
<evidence type="ECO:0000313" key="1">
    <source>
        <dbReference type="EMBL" id="NGQ91491.1"/>
    </source>
</evidence>
<comment type="caution">
    <text evidence="1">The sequence shown here is derived from an EMBL/GenBank/DDBJ whole genome shotgun (WGS) entry which is preliminary data.</text>
</comment>
<dbReference type="RefSeq" id="WP_165050097.1">
    <property type="nucleotide sequence ID" value="NZ_JAALFE010000010.1"/>
</dbReference>
<reference evidence="1 2" key="1">
    <citation type="submission" date="2020-02" db="EMBL/GenBank/DDBJ databases">
        <title>Rhodobacter translucens sp. nov., a novel bacterium isolated from activated sludge.</title>
        <authorList>
            <person name="Liu J."/>
        </authorList>
    </citation>
    <scope>NUCLEOTIDE SEQUENCE [LARGE SCALE GENOMIC DNA]</scope>
    <source>
        <strain evidence="1 2">HX-7-19</strain>
    </source>
</reference>
<dbReference type="AlphaFoldDB" id="A0A6M1U9X9"/>
<accession>A0A6M1U9X9</accession>
<sequence length="63" mass="6727">MTDSAFPSPETEHMHYVPGLTKREYAAIHIAAALAGRGVMFAGEDVAKRAVELADAVLREAGE</sequence>
<name>A0A6M1U9X9_9RHOB</name>
<dbReference type="EMBL" id="JAALFE010000010">
    <property type="protein sequence ID" value="NGQ91491.1"/>
    <property type="molecule type" value="Genomic_DNA"/>
</dbReference>